<reference evidence="1" key="1">
    <citation type="submission" date="2021-01" db="EMBL/GenBank/DDBJ databases">
        <authorList>
            <consortium name="Genoscope - CEA"/>
            <person name="William W."/>
        </authorList>
    </citation>
    <scope>NUCLEOTIDE SEQUENCE</scope>
</reference>
<sequence length="53" mass="6123">MCTSVCQTLGKKIYEGIADADKLQKTLQRSFKRTYTFFISTTIFTDERSDGYD</sequence>
<dbReference type="Proteomes" id="UP001295469">
    <property type="component" value="Chromosome C04"/>
</dbReference>
<organism evidence="1">
    <name type="scientific">Brassica napus</name>
    <name type="common">Rape</name>
    <dbReference type="NCBI Taxonomy" id="3708"/>
    <lineage>
        <taxon>Eukaryota</taxon>
        <taxon>Viridiplantae</taxon>
        <taxon>Streptophyta</taxon>
        <taxon>Embryophyta</taxon>
        <taxon>Tracheophyta</taxon>
        <taxon>Spermatophyta</taxon>
        <taxon>Magnoliopsida</taxon>
        <taxon>eudicotyledons</taxon>
        <taxon>Gunneridae</taxon>
        <taxon>Pentapetalae</taxon>
        <taxon>rosids</taxon>
        <taxon>malvids</taxon>
        <taxon>Brassicales</taxon>
        <taxon>Brassicaceae</taxon>
        <taxon>Brassiceae</taxon>
        <taxon>Brassica</taxon>
    </lineage>
</organism>
<protein>
    <submittedName>
        <fullName evidence="1">(rape) hypothetical protein</fullName>
    </submittedName>
</protein>
<proteinExistence type="predicted"/>
<dbReference type="EMBL" id="HG994368">
    <property type="protein sequence ID" value="CAF1859913.1"/>
    <property type="molecule type" value="Genomic_DNA"/>
</dbReference>
<dbReference type="AlphaFoldDB" id="A0A816JN79"/>
<dbReference type="Gramene" id="CDX99684">
    <property type="protein sequence ID" value="CDX99684"/>
    <property type="gene ID" value="GSBRNA2T00108247001"/>
</dbReference>
<accession>A0A816JN79</accession>
<name>A0A816JN79_BRANA</name>
<evidence type="ECO:0000313" key="1">
    <source>
        <dbReference type="EMBL" id="CAF1859913.1"/>
    </source>
</evidence>
<gene>
    <name evidence="1" type="ORF">DARMORV10_C04P49580.1</name>
</gene>